<keyword evidence="7 8" id="KW-0961">Cell wall biogenesis/degradation</keyword>
<feature type="domain" description="Expansin-like EG45" evidence="10">
    <location>
        <begin position="63"/>
        <end position="182"/>
    </location>
</feature>
<comment type="function">
    <text evidence="8">Causes loosening and extension of plant cell walls by disrupting non-covalent bonding between cellulose microfibrils and matrix glucans. No enzymatic activity has been found.</text>
</comment>
<dbReference type="PRINTS" id="PR01225">
    <property type="entry name" value="EXPANSNFAMLY"/>
</dbReference>
<dbReference type="GO" id="GO:0009664">
    <property type="term" value="P:plant-type cell wall organization"/>
    <property type="evidence" value="ECO:0007669"/>
    <property type="project" value="InterPro"/>
</dbReference>
<evidence type="ECO:0000256" key="6">
    <source>
        <dbReference type="ARBA" id="ARBA00023180"/>
    </source>
</evidence>
<dbReference type="AlphaFoldDB" id="A0A921QHI4"/>
<evidence type="ECO:0000256" key="3">
    <source>
        <dbReference type="ARBA" id="ARBA00022525"/>
    </source>
</evidence>
<dbReference type="OrthoDB" id="636220at2759"/>
<dbReference type="Gene3D" id="2.60.40.760">
    <property type="entry name" value="Expansin, cellulose-binding-like domain"/>
    <property type="match status" value="1"/>
</dbReference>
<dbReference type="GO" id="GO:0005576">
    <property type="term" value="C:extracellular region"/>
    <property type="evidence" value="ECO:0007669"/>
    <property type="project" value="InterPro"/>
</dbReference>
<dbReference type="InterPro" id="IPR007117">
    <property type="entry name" value="Expansin_CBD"/>
</dbReference>
<comment type="caution">
    <text evidence="12">The sequence shown here is derived from an EMBL/GenBank/DDBJ whole genome shotgun (WGS) entry which is preliminary data.</text>
</comment>
<reference evidence="12" key="2">
    <citation type="submission" date="2020-10" db="EMBL/GenBank/DDBJ databases">
        <authorList>
            <person name="Cooper E.A."/>
            <person name="Brenton Z.W."/>
            <person name="Flinn B.S."/>
            <person name="Jenkins J."/>
            <person name="Shu S."/>
            <person name="Flowers D."/>
            <person name="Luo F."/>
            <person name="Wang Y."/>
            <person name="Xia P."/>
            <person name="Barry K."/>
            <person name="Daum C."/>
            <person name="Lipzen A."/>
            <person name="Yoshinaga Y."/>
            <person name="Schmutz J."/>
            <person name="Saski C."/>
            <person name="Vermerris W."/>
            <person name="Kresovich S."/>
        </authorList>
    </citation>
    <scope>NUCLEOTIDE SEQUENCE</scope>
</reference>
<dbReference type="CDD" id="cd22274">
    <property type="entry name" value="DPBB_EXPA_N"/>
    <property type="match status" value="1"/>
</dbReference>
<dbReference type="SUPFAM" id="SSF49590">
    <property type="entry name" value="PHL pollen allergen"/>
    <property type="match status" value="1"/>
</dbReference>
<dbReference type="EMBL" id="CM027686">
    <property type="protein sequence ID" value="KAG0522254.1"/>
    <property type="molecule type" value="Genomic_DNA"/>
</dbReference>
<evidence type="ECO:0000256" key="7">
    <source>
        <dbReference type="ARBA" id="ARBA00023316"/>
    </source>
</evidence>
<dbReference type="InterPro" id="IPR009009">
    <property type="entry name" value="RlpA-like_DPBB"/>
</dbReference>
<dbReference type="InterPro" id="IPR036908">
    <property type="entry name" value="RlpA-like_sf"/>
</dbReference>
<dbReference type="SUPFAM" id="SSF50685">
    <property type="entry name" value="Barwin-like endoglucanases"/>
    <property type="match status" value="1"/>
</dbReference>
<dbReference type="PANTHER" id="PTHR31867">
    <property type="entry name" value="EXPANSIN-A15"/>
    <property type="match status" value="1"/>
</dbReference>
<dbReference type="Pfam" id="PF01357">
    <property type="entry name" value="Expansin_C"/>
    <property type="match status" value="1"/>
</dbReference>
<comment type="similarity">
    <text evidence="1 8">Belongs to the expansin family. Expansin A subfamily.</text>
</comment>
<evidence type="ECO:0000259" key="11">
    <source>
        <dbReference type="PROSITE" id="PS50843"/>
    </source>
</evidence>
<feature type="chain" id="PRO_5037047199" description="Expansin" evidence="9">
    <location>
        <begin position="43"/>
        <end position="278"/>
    </location>
</feature>
<dbReference type="GO" id="GO:0016020">
    <property type="term" value="C:membrane"/>
    <property type="evidence" value="ECO:0007669"/>
    <property type="project" value="UniProtKB-SubCell"/>
</dbReference>
<name>A0A921QHI4_SORBI</name>
<evidence type="ECO:0000313" key="12">
    <source>
        <dbReference type="EMBL" id="KAG0522254.1"/>
    </source>
</evidence>
<dbReference type="PROSITE" id="PS50842">
    <property type="entry name" value="EXPANSIN_EG45"/>
    <property type="match status" value="1"/>
</dbReference>
<dbReference type="OMA" id="PSWENIG"/>
<dbReference type="SMART" id="SM00837">
    <property type="entry name" value="DPBB_1"/>
    <property type="match status" value="1"/>
</dbReference>
<keyword evidence="2 8" id="KW-0134">Cell wall</keyword>
<feature type="domain" description="Expansin-like CBD" evidence="11">
    <location>
        <begin position="192"/>
        <end position="272"/>
    </location>
</feature>
<evidence type="ECO:0000256" key="2">
    <source>
        <dbReference type="ARBA" id="ARBA00022512"/>
    </source>
</evidence>
<dbReference type="Proteomes" id="UP000807115">
    <property type="component" value="Chromosome 7"/>
</dbReference>
<evidence type="ECO:0000313" key="13">
    <source>
        <dbReference type="Proteomes" id="UP000807115"/>
    </source>
</evidence>
<dbReference type="PROSITE" id="PS50843">
    <property type="entry name" value="EXPANSIN_CBD"/>
    <property type="match status" value="1"/>
</dbReference>
<evidence type="ECO:0000256" key="5">
    <source>
        <dbReference type="ARBA" id="ARBA00023136"/>
    </source>
</evidence>
<evidence type="ECO:0000256" key="8">
    <source>
        <dbReference type="RuleBase" id="RU365023"/>
    </source>
</evidence>
<dbReference type="Pfam" id="PF03330">
    <property type="entry name" value="DPBB_1"/>
    <property type="match status" value="1"/>
</dbReference>
<sequence length="278" mass="30053">MSTVSTYISSSCSQPFPSKMGKRFLHQLLAVVLALFLSPARSGDWLPATATFYGGADGSDTMGGACGYSDLYEQGYGINNAALSTALFNDGASCGQCYVIICDSSKTRWCKPGNNWVVVSATNFCPPNWDLPAVGDLPAGGWCAPPRPHFDMSQPAWENIGIYSAGVINVLYQRVKCWKSGGVRFTMAGFNGFYMVLVTNVAGSGSIQSMAVKGNSTDWIPMYRNWGANWHCLSGGLVGQGLSFALVSTGGQNLVFKDVVPAWWQFGQTYTTYQNFDY</sequence>
<reference evidence="12" key="1">
    <citation type="journal article" date="2019" name="BMC Genomics">
        <title>A new reference genome for Sorghum bicolor reveals high levels of sequence similarity between sweet and grain genotypes: implications for the genetics of sugar metabolism.</title>
        <authorList>
            <person name="Cooper E.A."/>
            <person name="Brenton Z.W."/>
            <person name="Flinn B.S."/>
            <person name="Jenkins J."/>
            <person name="Shu S."/>
            <person name="Flowers D."/>
            <person name="Luo F."/>
            <person name="Wang Y."/>
            <person name="Xia P."/>
            <person name="Barry K."/>
            <person name="Daum C."/>
            <person name="Lipzen A."/>
            <person name="Yoshinaga Y."/>
            <person name="Schmutz J."/>
            <person name="Saski C."/>
            <person name="Vermerris W."/>
            <person name="Kresovich S."/>
        </authorList>
    </citation>
    <scope>NUCLEOTIDE SEQUENCE</scope>
</reference>
<dbReference type="Gene3D" id="2.40.40.10">
    <property type="entry name" value="RlpA-like domain"/>
    <property type="match status" value="1"/>
</dbReference>
<proteinExistence type="inferred from homology"/>
<feature type="signal peptide" evidence="9">
    <location>
        <begin position="1"/>
        <end position="42"/>
    </location>
</feature>
<dbReference type="InterPro" id="IPR002963">
    <property type="entry name" value="Expansin"/>
</dbReference>
<evidence type="ECO:0000256" key="4">
    <source>
        <dbReference type="ARBA" id="ARBA00022729"/>
    </source>
</evidence>
<accession>A0A921QHI4</accession>
<organism evidence="12 13">
    <name type="scientific">Sorghum bicolor</name>
    <name type="common">Sorghum</name>
    <name type="synonym">Sorghum vulgare</name>
    <dbReference type="NCBI Taxonomy" id="4558"/>
    <lineage>
        <taxon>Eukaryota</taxon>
        <taxon>Viridiplantae</taxon>
        <taxon>Streptophyta</taxon>
        <taxon>Embryophyta</taxon>
        <taxon>Tracheophyta</taxon>
        <taxon>Spermatophyta</taxon>
        <taxon>Magnoliopsida</taxon>
        <taxon>Liliopsida</taxon>
        <taxon>Poales</taxon>
        <taxon>Poaceae</taxon>
        <taxon>PACMAD clade</taxon>
        <taxon>Panicoideae</taxon>
        <taxon>Andropogonodae</taxon>
        <taxon>Andropogoneae</taxon>
        <taxon>Sorghinae</taxon>
        <taxon>Sorghum</taxon>
    </lineage>
</organism>
<dbReference type="InterPro" id="IPR007118">
    <property type="entry name" value="Expan_Lol_pI"/>
</dbReference>
<dbReference type="KEGG" id="sbi:8074015"/>
<dbReference type="Gramene" id="EES14433">
    <property type="protein sequence ID" value="EES14433"/>
    <property type="gene ID" value="SORBI_3007G019900"/>
</dbReference>
<evidence type="ECO:0000259" key="10">
    <source>
        <dbReference type="PROSITE" id="PS50842"/>
    </source>
</evidence>
<evidence type="ECO:0000256" key="1">
    <source>
        <dbReference type="ARBA" id="ARBA00005392"/>
    </source>
</evidence>
<evidence type="ECO:0000256" key="9">
    <source>
        <dbReference type="SAM" id="SignalP"/>
    </source>
</evidence>
<dbReference type="InterPro" id="IPR036749">
    <property type="entry name" value="Expansin_CBD_sf"/>
</dbReference>
<keyword evidence="5" id="KW-0472">Membrane</keyword>
<dbReference type="InterPro" id="IPR007112">
    <property type="entry name" value="Expansin/allergen_DPBB_dom"/>
</dbReference>
<keyword evidence="6" id="KW-0325">Glycoprotein</keyword>
<protein>
    <recommendedName>
        <fullName evidence="8">Expansin</fullName>
    </recommendedName>
</protein>
<keyword evidence="4 9" id="KW-0732">Signal</keyword>
<dbReference type="PRINTS" id="PR01226">
    <property type="entry name" value="EXPANSIN"/>
</dbReference>
<gene>
    <name evidence="12" type="ORF">BDA96_07G021000</name>
</gene>
<keyword evidence="3 8" id="KW-0964">Secreted</keyword>
<comment type="subcellular location">
    <subcellularLocation>
        <location evidence="8">Secreted</location>
        <location evidence="8">Cell wall</location>
    </subcellularLocation>
    <subcellularLocation>
        <location evidence="8">Membrane</location>
        <topology evidence="8">Peripheral membrane protein</topology>
    </subcellularLocation>
</comment>